<reference evidence="2 3" key="1">
    <citation type="journal article" date="2016" name="Nat. Commun.">
        <title>Thousands of microbial genomes shed light on interconnected biogeochemical processes in an aquifer system.</title>
        <authorList>
            <person name="Anantharaman K."/>
            <person name="Brown C.T."/>
            <person name="Hug L.A."/>
            <person name="Sharon I."/>
            <person name="Castelle C.J."/>
            <person name="Probst A.J."/>
            <person name="Thomas B.C."/>
            <person name="Singh A."/>
            <person name="Wilkins M.J."/>
            <person name="Karaoz U."/>
            <person name="Brodie E.L."/>
            <person name="Williams K.H."/>
            <person name="Hubbard S.S."/>
            <person name="Banfield J.F."/>
        </authorList>
    </citation>
    <scope>NUCLEOTIDE SEQUENCE [LARGE SCALE GENOMIC DNA]</scope>
</reference>
<dbReference type="InterPro" id="IPR029063">
    <property type="entry name" value="SAM-dependent_MTases_sf"/>
</dbReference>
<name>A0A1F5EB79_9BACT</name>
<gene>
    <name evidence="2" type="ORF">A3A71_00645</name>
</gene>
<dbReference type="CDD" id="cd02440">
    <property type="entry name" value="AdoMet_MTases"/>
    <property type="match status" value="1"/>
</dbReference>
<evidence type="ECO:0000313" key="2">
    <source>
        <dbReference type="EMBL" id="OGD64550.1"/>
    </source>
</evidence>
<accession>A0A1F5EB79</accession>
<evidence type="ECO:0000313" key="3">
    <source>
        <dbReference type="Proteomes" id="UP000177481"/>
    </source>
</evidence>
<comment type="caution">
    <text evidence="2">The sequence shown here is derived from an EMBL/GenBank/DDBJ whole genome shotgun (WGS) entry which is preliminary data.</text>
</comment>
<dbReference type="Pfam" id="PF13847">
    <property type="entry name" value="Methyltransf_31"/>
    <property type="match status" value="1"/>
</dbReference>
<feature type="domain" description="Methyltransferase" evidence="1">
    <location>
        <begin position="41"/>
        <end position="173"/>
    </location>
</feature>
<proteinExistence type="predicted"/>
<dbReference type="AlphaFoldDB" id="A0A1F5EB79"/>
<sequence length="259" mass="29349">MTKRSPMKKFLSVCQREKLCKSSNNLEYYLRSLFRDVVLKDKLVIDIGAGAGTYGFHAALAGASKVVCLEPEAAGSRSGFIKKFRKVAGVLKLPQIKMIAKTFQEYRATGEKFDVLLLHHSINHLDEDACITLRENRESQRSYKEIFKELAKIAKPGSKLVVTDASRHNFFPTVGLKNPFVRSIEWHKHQSPDVWVKLLSGAGFRKPTITWLPPSQLRQFGQIFCSNFVASYFLHSHFRLVMERGGRARKPKHLGLASS</sequence>
<protein>
    <recommendedName>
        <fullName evidence="1">Methyltransferase domain-containing protein</fullName>
    </recommendedName>
</protein>
<dbReference type="Gene3D" id="3.40.50.150">
    <property type="entry name" value="Vaccinia Virus protein VP39"/>
    <property type="match status" value="1"/>
</dbReference>
<evidence type="ECO:0000259" key="1">
    <source>
        <dbReference type="Pfam" id="PF13847"/>
    </source>
</evidence>
<organism evidence="2 3">
    <name type="scientific">Candidatus Berkelbacteria bacterium RIFCSPLOWO2_01_FULL_50_28</name>
    <dbReference type="NCBI Taxonomy" id="1797471"/>
    <lineage>
        <taxon>Bacteria</taxon>
        <taxon>Candidatus Berkelbacteria</taxon>
    </lineage>
</organism>
<dbReference type="InterPro" id="IPR025714">
    <property type="entry name" value="Methyltranfer_dom"/>
</dbReference>
<dbReference type="SUPFAM" id="SSF53335">
    <property type="entry name" value="S-adenosyl-L-methionine-dependent methyltransferases"/>
    <property type="match status" value="1"/>
</dbReference>
<dbReference type="STRING" id="1797471.A3A71_00645"/>
<dbReference type="Proteomes" id="UP000177481">
    <property type="component" value="Unassembled WGS sequence"/>
</dbReference>
<dbReference type="EMBL" id="MEZX01000002">
    <property type="protein sequence ID" value="OGD64550.1"/>
    <property type="molecule type" value="Genomic_DNA"/>
</dbReference>